<evidence type="ECO:0000313" key="1">
    <source>
        <dbReference type="EMBL" id="CAE8601121.1"/>
    </source>
</evidence>
<evidence type="ECO:0000313" key="2">
    <source>
        <dbReference type="Proteomes" id="UP000654075"/>
    </source>
</evidence>
<proteinExistence type="predicted"/>
<dbReference type="OrthoDB" id="420401at2759"/>
<feature type="non-terminal residue" evidence="1">
    <location>
        <position position="101"/>
    </location>
</feature>
<protein>
    <submittedName>
        <fullName evidence="1">Uncharacterized protein</fullName>
    </submittedName>
</protein>
<keyword evidence="2" id="KW-1185">Reference proteome</keyword>
<reference evidence="1" key="1">
    <citation type="submission" date="2021-02" db="EMBL/GenBank/DDBJ databases">
        <authorList>
            <person name="Dougan E. K."/>
            <person name="Rhodes N."/>
            <person name="Thang M."/>
            <person name="Chan C."/>
        </authorList>
    </citation>
    <scope>NUCLEOTIDE SEQUENCE</scope>
</reference>
<organism evidence="1 2">
    <name type="scientific">Polarella glacialis</name>
    <name type="common">Dinoflagellate</name>
    <dbReference type="NCBI Taxonomy" id="89957"/>
    <lineage>
        <taxon>Eukaryota</taxon>
        <taxon>Sar</taxon>
        <taxon>Alveolata</taxon>
        <taxon>Dinophyceae</taxon>
        <taxon>Suessiales</taxon>
        <taxon>Suessiaceae</taxon>
        <taxon>Polarella</taxon>
    </lineage>
</organism>
<gene>
    <name evidence="1" type="ORF">PGLA1383_LOCUS19418</name>
</gene>
<name>A0A813EG50_POLGL</name>
<comment type="caution">
    <text evidence="1">The sequence shown here is derived from an EMBL/GenBank/DDBJ whole genome shotgun (WGS) entry which is preliminary data.</text>
</comment>
<dbReference type="Proteomes" id="UP000654075">
    <property type="component" value="Unassembled WGS sequence"/>
</dbReference>
<dbReference type="AlphaFoldDB" id="A0A813EG50"/>
<accession>A0A813EG50</accession>
<dbReference type="EMBL" id="CAJNNV010012813">
    <property type="protein sequence ID" value="CAE8601121.1"/>
    <property type="molecule type" value="Genomic_DNA"/>
</dbReference>
<sequence>ERPPAKEDEGARPTFLLRRQTELRCLVLSENPIKSGDKVEALQPHGPKGAEMVLRGTPAAVELVAKRPELASIKDKKGLIPQMSLPVVQTAPVDGWLLRVA</sequence>